<keyword evidence="1" id="KW-0812">Transmembrane</keyword>
<name>A0A6L3T3M8_9HYPH</name>
<accession>A0A6L3T3M8</accession>
<keyword evidence="1" id="KW-1133">Transmembrane helix</keyword>
<dbReference type="Proteomes" id="UP000474159">
    <property type="component" value="Unassembled WGS sequence"/>
</dbReference>
<feature type="transmembrane region" description="Helical" evidence="1">
    <location>
        <begin position="9"/>
        <end position="28"/>
    </location>
</feature>
<gene>
    <name evidence="2" type="ORF">F6X53_03720</name>
</gene>
<evidence type="ECO:0000256" key="1">
    <source>
        <dbReference type="SAM" id="Phobius"/>
    </source>
</evidence>
<dbReference type="EMBL" id="VZZK01000002">
    <property type="protein sequence ID" value="KAB1081425.1"/>
    <property type="molecule type" value="Genomic_DNA"/>
</dbReference>
<protein>
    <submittedName>
        <fullName evidence="2">Uncharacterized protein</fullName>
    </submittedName>
</protein>
<keyword evidence="3" id="KW-1185">Reference proteome</keyword>
<evidence type="ECO:0000313" key="2">
    <source>
        <dbReference type="EMBL" id="KAB1081425.1"/>
    </source>
</evidence>
<sequence length="85" mass="8909">MPSYSLHPVGLLILMAPALAIIVISLTYYQGLPWYIGLALSYGGLALAQFAFLGLRFSGAGRVGGLRKATECGSAARSAIGHDRV</sequence>
<proteinExistence type="predicted"/>
<keyword evidence="1" id="KW-0472">Membrane</keyword>
<organism evidence="2 3">
    <name type="scientific">Methylobacterium soli</name>
    <dbReference type="NCBI Taxonomy" id="553447"/>
    <lineage>
        <taxon>Bacteria</taxon>
        <taxon>Pseudomonadati</taxon>
        <taxon>Pseudomonadota</taxon>
        <taxon>Alphaproteobacteria</taxon>
        <taxon>Hyphomicrobiales</taxon>
        <taxon>Methylobacteriaceae</taxon>
        <taxon>Methylobacterium</taxon>
    </lineage>
</organism>
<comment type="caution">
    <text evidence="2">The sequence shown here is derived from an EMBL/GenBank/DDBJ whole genome shotgun (WGS) entry which is preliminary data.</text>
</comment>
<dbReference type="RefSeq" id="WP_150997347.1">
    <property type="nucleotide sequence ID" value="NZ_BPQY01000282.1"/>
</dbReference>
<evidence type="ECO:0000313" key="3">
    <source>
        <dbReference type="Proteomes" id="UP000474159"/>
    </source>
</evidence>
<reference evidence="2 3" key="1">
    <citation type="submission" date="2019-09" db="EMBL/GenBank/DDBJ databases">
        <title>YIM 48816 draft genome.</title>
        <authorList>
            <person name="Jiang L."/>
        </authorList>
    </citation>
    <scope>NUCLEOTIDE SEQUENCE [LARGE SCALE GENOMIC DNA]</scope>
    <source>
        <strain evidence="2 3">YIM 48816</strain>
    </source>
</reference>
<feature type="transmembrane region" description="Helical" evidence="1">
    <location>
        <begin position="34"/>
        <end position="55"/>
    </location>
</feature>
<dbReference type="AlphaFoldDB" id="A0A6L3T3M8"/>